<evidence type="ECO:0000313" key="1">
    <source>
        <dbReference type="EMBL" id="KAI4467154.1"/>
    </source>
</evidence>
<accession>A0ACB9TK27</accession>
<dbReference type="EMBL" id="CM043016">
    <property type="protein sequence ID" value="KAI4467154.1"/>
    <property type="molecule type" value="Genomic_DNA"/>
</dbReference>
<sequence>MLLLDHYYTSEREFKTRKEHWSLIVHYLEINQFLLKSKFQHADGDHHEFKIKWEELVLQLNNLGYRAKGLSKWQLAISRWRSKVKGKAALVKLEMSKTGNGTARAIPLTAPEERLMAVMGWRIVTGDVNKEIGLPPWPTSTTSCNEVPQPLATR</sequence>
<protein>
    <submittedName>
        <fullName evidence="1">Ccaat/enhancer binding protein</fullName>
    </submittedName>
</protein>
<keyword evidence="2" id="KW-1185">Reference proteome</keyword>
<organism evidence="1 2">
    <name type="scientific">Holotrichia oblita</name>
    <name type="common">Chafer beetle</name>
    <dbReference type="NCBI Taxonomy" id="644536"/>
    <lineage>
        <taxon>Eukaryota</taxon>
        <taxon>Metazoa</taxon>
        <taxon>Ecdysozoa</taxon>
        <taxon>Arthropoda</taxon>
        <taxon>Hexapoda</taxon>
        <taxon>Insecta</taxon>
        <taxon>Pterygota</taxon>
        <taxon>Neoptera</taxon>
        <taxon>Endopterygota</taxon>
        <taxon>Coleoptera</taxon>
        <taxon>Polyphaga</taxon>
        <taxon>Scarabaeiformia</taxon>
        <taxon>Scarabaeidae</taxon>
        <taxon>Melolonthinae</taxon>
        <taxon>Holotrichia</taxon>
    </lineage>
</organism>
<gene>
    <name evidence="1" type="ORF">MML48_2g00018536</name>
</gene>
<evidence type="ECO:0000313" key="2">
    <source>
        <dbReference type="Proteomes" id="UP001056778"/>
    </source>
</evidence>
<proteinExistence type="predicted"/>
<reference evidence="1" key="1">
    <citation type="submission" date="2022-04" db="EMBL/GenBank/DDBJ databases">
        <title>Chromosome-scale genome assembly of Holotrichia oblita Faldermann.</title>
        <authorList>
            <person name="Rongchong L."/>
        </authorList>
    </citation>
    <scope>NUCLEOTIDE SEQUENCE</scope>
    <source>
        <strain evidence="1">81SQS9</strain>
    </source>
</reference>
<name>A0ACB9TK27_HOLOL</name>
<dbReference type="Proteomes" id="UP001056778">
    <property type="component" value="Chromosome 2"/>
</dbReference>
<comment type="caution">
    <text evidence="1">The sequence shown here is derived from an EMBL/GenBank/DDBJ whole genome shotgun (WGS) entry which is preliminary data.</text>
</comment>